<dbReference type="Proteomes" id="UP000198951">
    <property type="component" value="Unassembled WGS sequence"/>
</dbReference>
<gene>
    <name evidence="3" type="ORF">SAMN05443667_10876</name>
</gene>
<feature type="chain" id="PRO_5011702449" evidence="2">
    <location>
        <begin position="22"/>
        <end position="321"/>
    </location>
</feature>
<feature type="region of interest" description="Disordered" evidence="1">
    <location>
        <begin position="293"/>
        <end position="321"/>
    </location>
</feature>
<reference evidence="4" key="1">
    <citation type="submission" date="2016-10" db="EMBL/GenBank/DDBJ databases">
        <authorList>
            <person name="Varghese N."/>
            <person name="Submissions S."/>
        </authorList>
    </citation>
    <scope>NUCLEOTIDE SEQUENCE [LARGE SCALE GENOMIC DNA]</scope>
    <source>
        <strain evidence="4">DSM 22376</strain>
    </source>
</reference>
<organism evidence="3 4">
    <name type="scientific">Flavobacterium gillisiae</name>
    <dbReference type="NCBI Taxonomy" id="150146"/>
    <lineage>
        <taxon>Bacteria</taxon>
        <taxon>Pseudomonadati</taxon>
        <taxon>Bacteroidota</taxon>
        <taxon>Flavobacteriia</taxon>
        <taxon>Flavobacteriales</taxon>
        <taxon>Flavobacteriaceae</taxon>
        <taxon>Flavobacterium</taxon>
    </lineage>
</organism>
<evidence type="ECO:0000313" key="4">
    <source>
        <dbReference type="Proteomes" id="UP000198951"/>
    </source>
</evidence>
<dbReference type="Pfam" id="PF13557">
    <property type="entry name" value="Phenol_MetA_deg"/>
    <property type="match status" value="1"/>
</dbReference>
<dbReference type="InterPro" id="IPR025737">
    <property type="entry name" value="FApF"/>
</dbReference>
<evidence type="ECO:0000256" key="1">
    <source>
        <dbReference type="SAM" id="MobiDB-lite"/>
    </source>
</evidence>
<proteinExistence type="predicted"/>
<feature type="compositionally biased region" description="Basic and acidic residues" evidence="1">
    <location>
        <begin position="293"/>
        <end position="306"/>
    </location>
</feature>
<evidence type="ECO:0000256" key="2">
    <source>
        <dbReference type="SAM" id="SignalP"/>
    </source>
</evidence>
<accession>A0A1H4DRR3</accession>
<evidence type="ECO:0000313" key="3">
    <source>
        <dbReference type="EMBL" id="SEA75317.1"/>
    </source>
</evidence>
<keyword evidence="4" id="KW-1185">Reference proteome</keyword>
<dbReference type="EMBL" id="FNRD01000008">
    <property type="protein sequence ID" value="SEA75317.1"/>
    <property type="molecule type" value="Genomic_DNA"/>
</dbReference>
<dbReference type="AlphaFoldDB" id="A0A1H4DRR3"/>
<name>A0A1H4DRR3_9FLAO</name>
<dbReference type="STRING" id="150146.SAMN05443667_10876"/>
<keyword evidence="2" id="KW-0732">Signal</keyword>
<sequence>MSKLKIVLAALIFMLPIIQYGQHTDQINSNRPGETMSAFAVGKSVIQVETGIYGIQENHRLLEYDAKGFGLDLTLRYGVLLERLELIADLQYQNANFTTPFSSVKKSALKQTVFGAKYLVYDPFKNYEKNINIYSWKANHSFNWHQLIPAVSVFAGANLSFSDNPYYFNPKGDISPKAMLITQNHLGDGTWVFVTNIIADYIGTEYPSYGYVLTLTKGFNDKWSGFVENQGFKSDFYSDAIIRGGAAYLLNKDMQIDASISTNFKDTPTVLYGGVGFSWRYDANYKEVRMSIDSGDNSKSKAEKKAEKKNKKRKDQIESTQ</sequence>
<dbReference type="RefSeq" id="WP_176980613.1">
    <property type="nucleotide sequence ID" value="NZ_FNRD01000008.1"/>
</dbReference>
<feature type="signal peptide" evidence="2">
    <location>
        <begin position="1"/>
        <end position="21"/>
    </location>
</feature>
<protein>
    <submittedName>
        <fullName evidence="3">Putative MetA-pathway of phenol degradation</fullName>
    </submittedName>
</protein>